<keyword evidence="1" id="KW-0472">Membrane</keyword>
<dbReference type="AlphaFoldDB" id="A0ABD2X6H9"/>
<feature type="transmembrane region" description="Helical" evidence="1">
    <location>
        <begin position="21"/>
        <end position="44"/>
    </location>
</feature>
<protein>
    <submittedName>
        <fullName evidence="2">Uncharacterized protein</fullName>
    </submittedName>
</protein>
<keyword evidence="3" id="KW-1185">Reference proteome</keyword>
<evidence type="ECO:0000256" key="1">
    <source>
        <dbReference type="SAM" id="Phobius"/>
    </source>
</evidence>
<sequence>MQRSCCRRGLHCKRNSRHFSFVVVHVCNSNSISSPFFLIIMMMYEWDLGKRRKNARQCSRPGEGRD</sequence>
<gene>
    <name evidence="2" type="ORF">TKK_005881</name>
</gene>
<keyword evidence="1" id="KW-1133">Transmembrane helix</keyword>
<keyword evidence="1" id="KW-0812">Transmembrane</keyword>
<evidence type="ECO:0000313" key="2">
    <source>
        <dbReference type="EMBL" id="KAL3400725.1"/>
    </source>
</evidence>
<dbReference type="Proteomes" id="UP001627154">
    <property type="component" value="Unassembled WGS sequence"/>
</dbReference>
<evidence type="ECO:0000313" key="3">
    <source>
        <dbReference type="Proteomes" id="UP001627154"/>
    </source>
</evidence>
<accession>A0ABD2X6H9</accession>
<proteinExistence type="predicted"/>
<reference evidence="2 3" key="1">
    <citation type="journal article" date="2024" name="bioRxiv">
        <title>A reference genome for Trichogramma kaykai: A tiny desert-dwelling parasitoid wasp with competing sex-ratio distorters.</title>
        <authorList>
            <person name="Culotta J."/>
            <person name="Lindsey A.R."/>
        </authorList>
    </citation>
    <scope>NUCLEOTIDE SEQUENCE [LARGE SCALE GENOMIC DNA]</scope>
    <source>
        <strain evidence="2 3">KSX58</strain>
    </source>
</reference>
<comment type="caution">
    <text evidence="2">The sequence shown here is derived from an EMBL/GenBank/DDBJ whole genome shotgun (WGS) entry which is preliminary data.</text>
</comment>
<name>A0ABD2X6H9_9HYME</name>
<organism evidence="2 3">
    <name type="scientific">Trichogramma kaykai</name>
    <dbReference type="NCBI Taxonomy" id="54128"/>
    <lineage>
        <taxon>Eukaryota</taxon>
        <taxon>Metazoa</taxon>
        <taxon>Ecdysozoa</taxon>
        <taxon>Arthropoda</taxon>
        <taxon>Hexapoda</taxon>
        <taxon>Insecta</taxon>
        <taxon>Pterygota</taxon>
        <taxon>Neoptera</taxon>
        <taxon>Endopterygota</taxon>
        <taxon>Hymenoptera</taxon>
        <taxon>Apocrita</taxon>
        <taxon>Proctotrupomorpha</taxon>
        <taxon>Chalcidoidea</taxon>
        <taxon>Trichogrammatidae</taxon>
        <taxon>Trichogramma</taxon>
    </lineage>
</organism>
<dbReference type="EMBL" id="JBJJXI010000050">
    <property type="protein sequence ID" value="KAL3400725.1"/>
    <property type="molecule type" value="Genomic_DNA"/>
</dbReference>